<name>A0A5Q2N1H0_9FIRM</name>
<dbReference type="InterPro" id="IPR036388">
    <property type="entry name" value="WH-like_DNA-bd_sf"/>
</dbReference>
<protein>
    <submittedName>
        <fullName evidence="2">Helix-turn-helix domain-containing protein, putative</fullName>
    </submittedName>
</protein>
<keyword evidence="3" id="KW-1185">Reference proteome</keyword>
<reference evidence="3" key="1">
    <citation type="submission" date="2019-11" db="EMBL/GenBank/DDBJ databases">
        <title>Genome sequence of Heliorestis convoluta strain HH, an alkaliphilic and minimalistic phototrophic bacterium from a soda lake in Egypt.</title>
        <authorList>
            <person name="Dewey E.D."/>
            <person name="Stokes L.M."/>
            <person name="Burchell B.M."/>
            <person name="Shaffer K.N."/>
            <person name="Huntington A.M."/>
            <person name="Baker J.M."/>
            <person name="Nadendla S."/>
            <person name="Giglio M.G."/>
            <person name="Touchman J.W."/>
            <person name="Blankenship R.E."/>
            <person name="Madigan M.T."/>
            <person name="Sattley W.M."/>
        </authorList>
    </citation>
    <scope>NUCLEOTIDE SEQUENCE [LARGE SCALE GENOMIC DNA]</scope>
    <source>
        <strain evidence="3">HH</strain>
    </source>
</reference>
<sequence length="340" mass="39182">MKDQMLALEVKQSFNVLNKTWDNQIFLKLYVSLFTSGLVSQLGSDRTITLLAIASFMNEKGECYPTQEQIAERIGVTRKTAARYIESLLNFRWNDQPIITRIKKRNSSNALIEFSVYTVLPLSQVAIFHSQIDAPEGIDDTPPMSQPYSLDVSKVYPRTVGKIEPSVGKKEPPVGKTDPPPVGNALPINKNHINKNHNNKKDIESGPDAVEEKNKITAPSTAREFYNYFSQSYQSRYISKYQSNWERDIDLLKDKLLPHYSPEQLQAIIDTVFEEYEYRWKRKNYLRPTIGQLASWLAEQVHAVVEDKKEQERQYAKIQKHGGMDVDEILKRIKKGRVKE</sequence>
<feature type="compositionally biased region" description="Basic and acidic residues" evidence="1">
    <location>
        <begin position="199"/>
        <end position="215"/>
    </location>
</feature>
<dbReference type="AlphaFoldDB" id="A0A5Q2N1H0"/>
<dbReference type="EMBL" id="CP045875">
    <property type="protein sequence ID" value="QGG47663.1"/>
    <property type="molecule type" value="Genomic_DNA"/>
</dbReference>
<dbReference type="OrthoDB" id="2080971at2"/>
<gene>
    <name evidence="2" type="ORF">FTV88_1563</name>
</gene>
<dbReference type="KEGG" id="hcv:FTV88_1563"/>
<organism evidence="2 3">
    <name type="scientific">Heliorestis convoluta</name>
    <dbReference type="NCBI Taxonomy" id="356322"/>
    <lineage>
        <taxon>Bacteria</taxon>
        <taxon>Bacillati</taxon>
        <taxon>Bacillota</taxon>
        <taxon>Clostridia</taxon>
        <taxon>Eubacteriales</taxon>
        <taxon>Heliobacteriaceae</taxon>
        <taxon>Heliorestis</taxon>
    </lineage>
</organism>
<proteinExistence type="predicted"/>
<feature type="region of interest" description="Disordered" evidence="1">
    <location>
        <begin position="163"/>
        <end position="216"/>
    </location>
</feature>
<dbReference type="RefSeq" id="WP_153724997.1">
    <property type="nucleotide sequence ID" value="NZ_CP045875.1"/>
</dbReference>
<evidence type="ECO:0000313" key="2">
    <source>
        <dbReference type="EMBL" id="QGG47663.1"/>
    </source>
</evidence>
<dbReference type="Pfam" id="PF13730">
    <property type="entry name" value="HTH_36"/>
    <property type="match status" value="1"/>
</dbReference>
<dbReference type="Proteomes" id="UP000366051">
    <property type="component" value="Chromosome"/>
</dbReference>
<evidence type="ECO:0000256" key="1">
    <source>
        <dbReference type="SAM" id="MobiDB-lite"/>
    </source>
</evidence>
<evidence type="ECO:0000313" key="3">
    <source>
        <dbReference type="Proteomes" id="UP000366051"/>
    </source>
</evidence>
<dbReference type="Gene3D" id="1.10.10.10">
    <property type="entry name" value="Winged helix-like DNA-binding domain superfamily/Winged helix DNA-binding domain"/>
    <property type="match status" value="1"/>
</dbReference>
<accession>A0A5Q2N1H0</accession>